<evidence type="ECO:0000313" key="3">
    <source>
        <dbReference type="EMBL" id="MDG5975338.1"/>
    </source>
</evidence>
<organism evidence="3 4">
    <name type="scientific">Hydrogenophaga taeniospiralis CCUG 15921</name>
    <dbReference type="NCBI Taxonomy" id="1281780"/>
    <lineage>
        <taxon>Bacteria</taxon>
        <taxon>Pseudomonadati</taxon>
        <taxon>Pseudomonadota</taxon>
        <taxon>Betaproteobacteria</taxon>
        <taxon>Burkholderiales</taxon>
        <taxon>Comamonadaceae</taxon>
        <taxon>Hydrogenophaga</taxon>
    </lineage>
</organism>
<gene>
    <name evidence="3" type="ORF">H010_08771</name>
</gene>
<keyword evidence="4" id="KW-1185">Reference proteome</keyword>
<proteinExistence type="predicted"/>
<keyword evidence="3" id="KW-0282">Flagellum</keyword>
<reference evidence="3" key="1">
    <citation type="submission" date="2013-01" db="EMBL/GenBank/DDBJ databases">
        <title>Genome draft of Hydrogenophaga taeniospiralis 2K1.</title>
        <authorList>
            <person name="Gomila M."/>
            <person name="Lalucat J."/>
        </authorList>
    </citation>
    <scope>NUCLEOTIDE SEQUENCE</scope>
    <source>
        <strain evidence="3">CCUG 15921</strain>
    </source>
</reference>
<evidence type="ECO:0000313" key="4">
    <source>
        <dbReference type="Proteomes" id="UP001152876"/>
    </source>
</evidence>
<dbReference type="Pfam" id="PF00460">
    <property type="entry name" value="Flg_bb_rod"/>
    <property type="match status" value="1"/>
</dbReference>
<dbReference type="InterPro" id="IPR001444">
    <property type="entry name" value="Flag_bb_rod_N"/>
</dbReference>
<keyword evidence="3" id="KW-0969">Cilium</keyword>
<evidence type="ECO:0000259" key="2">
    <source>
        <dbReference type="Pfam" id="PF00460"/>
    </source>
</evidence>
<feature type="region of interest" description="Disordered" evidence="1">
    <location>
        <begin position="50"/>
        <end position="70"/>
    </location>
</feature>
<dbReference type="RefSeq" id="WP_068167627.1">
    <property type="nucleotide sequence ID" value="NZ_AOGK01000006.1"/>
</dbReference>
<accession>A0A9X4NPM3</accession>
<dbReference type="AlphaFoldDB" id="A0A9X4NPM3"/>
<protein>
    <submittedName>
        <fullName evidence="3">Flagellar basal body rod protein</fullName>
    </submittedName>
</protein>
<comment type="caution">
    <text evidence="3">The sequence shown here is derived from an EMBL/GenBank/DDBJ whole genome shotgun (WGS) entry which is preliminary data.</text>
</comment>
<feature type="domain" description="Flagellar basal body rod protein N-terminal" evidence="2">
    <location>
        <begin position="15"/>
        <end position="41"/>
    </location>
</feature>
<evidence type="ECO:0000256" key="1">
    <source>
        <dbReference type="SAM" id="MobiDB-lite"/>
    </source>
</evidence>
<sequence length="110" mass="11701">MSMPVTSSSPAAAIGLSGMRAAQRRLDSHAHNIANAQTPDFRRQLTVQTARPEAGGVDAQIGREPEAPPPLGRLADDLVGERLSLYSFAANLHTVQTEDRMLGALLDARA</sequence>
<keyword evidence="3" id="KW-0966">Cell projection</keyword>
<name>A0A9X4NPM3_9BURK</name>
<dbReference type="Proteomes" id="UP001152876">
    <property type="component" value="Unassembled WGS sequence"/>
</dbReference>
<dbReference type="EMBL" id="AOGK01000006">
    <property type="protein sequence ID" value="MDG5975338.1"/>
    <property type="molecule type" value="Genomic_DNA"/>
</dbReference>